<dbReference type="Proteomes" id="UP000586918">
    <property type="component" value="Unassembled WGS sequence"/>
</dbReference>
<evidence type="ECO:0000256" key="15">
    <source>
        <dbReference type="HAMAP-Rule" id="MF_00283"/>
    </source>
</evidence>
<evidence type="ECO:0000256" key="13">
    <source>
        <dbReference type="ARBA" id="ARBA00023146"/>
    </source>
</evidence>
<dbReference type="InterPro" id="IPR002547">
    <property type="entry name" value="tRNA-bd_dom"/>
</dbReference>
<dbReference type="Pfam" id="PF03147">
    <property type="entry name" value="FDX-ACB"/>
    <property type="match status" value="1"/>
</dbReference>
<evidence type="ECO:0000313" key="20">
    <source>
        <dbReference type="EMBL" id="NMH92601.1"/>
    </source>
</evidence>
<keyword evidence="6 15" id="KW-0436">Ligase</keyword>
<evidence type="ECO:0000256" key="16">
    <source>
        <dbReference type="PROSITE-ProRule" id="PRU00209"/>
    </source>
</evidence>
<evidence type="ECO:0000259" key="19">
    <source>
        <dbReference type="PROSITE" id="PS51483"/>
    </source>
</evidence>
<dbReference type="Gene3D" id="3.50.40.10">
    <property type="entry name" value="Phenylalanyl-trna Synthetase, Chain B, domain 3"/>
    <property type="match status" value="1"/>
</dbReference>
<dbReference type="PANTHER" id="PTHR10947">
    <property type="entry name" value="PHENYLALANYL-TRNA SYNTHETASE BETA CHAIN AND LEUCINE-RICH REPEAT-CONTAINING PROTEIN 47"/>
    <property type="match status" value="1"/>
</dbReference>
<dbReference type="SUPFAM" id="SSF50249">
    <property type="entry name" value="Nucleic acid-binding proteins"/>
    <property type="match status" value="1"/>
</dbReference>
<evidence type="ECO:0000256" key="6">
    <source>
        <dbReference type="ARBA" id="ARBA00022598"/>
    </source>
</evidence>
<dbReference type="SMART" id="SM00896">
    <property type="entry name" value="FDX-ACB"/>
    <property type="match status" value="1"/>
</dbReference>
<dbReference type="FunFam" id="3.30.70.380:FF:000001">
    <property type="entry name" value="Phenylalanine--tRNA ligase beta subunit"/>
    <property type="match status" value="1"/>
</dbReference>
<dbReference type="SMART" id="SM00873">
    <property type="entry name" value="B3_4"/>
    <property type="match status" value="1"/>
</dbReference>
<sequence>MRVPVSWLADHVRVADPTELPSDPDEVAEAFVRVGLEVEDIHRGPELTGPLVVGRVAEIEELTEFKKPIRYCQVEFGPGLDGTPERRGIVCGAQNFAVGDLVVVAQPGAVLPGGFAISARKTYGHVSDGMIASARELGIGADHTGILVLPPGTAQPGDDAIPLLGLDDAVIELAVTPDRGYCFAVRGLARELAASLDVDFTDPATRVEVPREDASSWPVRIEDEVGAPRYVARRVSGVDPSAPTPWWMARRLLAAGMRPISLTVDVTNYVMLELGQPLHAFDATRLSGDIVVRRAKEGEKLTTLDDVERALDPDDLLITDDSGPIALAGVMGGASTEIPAVHGPGATVDVLIEAAHFDPAVIARAARRHKLPSEASKRFERSVDPQLPPIAAERAARLLVEHGGGTIVPGRTDVGAAPRLAPVRMPLELPDRTAGVSYERGATVRRLAQIGCAVELDTGPDGHGLVVASPPSWRPDLTAPADLVEEVLRLEGYETIPSTLPAAPAGRGLTPAQRRRRAVSRALAEAGHVEVEPFPFVGDAVWDAFGLDADDVRRRTVQVLNPIDAERPRLTTTLLPGLLDTLVRNRARGLEDLALYQIGQVVLPHAESVPMPDPGVTERPSDAEIAQINAALPAQPVHVGVVLAGDREPRGWWGPGRPASWADAIEAARLVGQAAGVELRVTRAELAPFHPGRVAALRVGDWVVGHAGELHPKVIEALGLPPRTSAMEIDLDALPLDERRPVPRVSPYPPISVDVALVTAGDVPAAEVADALTDGGGELLEEVRLFDVYTGEQVGEGRKSLAFSLRFRADDRTLTNEEANAARDAAVAVAAERHGAVLRG</sequence>
<accession>A0A848DJE8</accession>
<comment type="subcellular location">
    <subcellularLocation>
        <location evidence="1 15">Cytoplasm</location>
    </subcellularLocation>
</comment>
<dbReference type="GO" id="GO:0006432">
    <property type="term" value="P:phenylalanyl-tRNA aminoacylation"/>
    <property type="evidence" value="ECO:0007669"/>
    <property type="project" value="UniProtKB-UniRule"/>
</dbReference>
<feature type="domain" description="FDX-ACB" evidence="18">
    <location>
        <begin position="746"/>
        <end position="839"/>
    </location>
</feature>
<dbReference type="Gene3D" id="3.30.70.380">
    <property type="entry name" value="Ferrodoxin-fold anticodon-binding domain"/>
    <property type="match status" value="1"/>
</dbReference>
<dbReference type="PANTHER" id="PTHR10947:SF0">
    <property type="entry name" value="PHENYLALANINE--TRNA LIGASE BETA SUBUNIT"/>
    <property type="match status" value="1"/>
</dbReference>
<dbReference type="CDD" id="cd00769">
    <property type="entry name" value="PheRS_beta_core"/>
    <property type="match status" value="1"/>
</dbReference>
<evidence type="ECO:0000256" key="10">
    <source>
        <dbReference type="ARBA" id="ARBA00022842"/>
    </source>
</evidence>
<feature type="binding site" evidence="15">
    <location>
        <position position="486"/>
    </location>
    <ligand>
        <name>Mg(2+)</name>
        <dbReference type="ChEBI" id="CHEBI:18420"/>
        <note>shared with alpha subunit</note>
    </ligand>
</feature>
<organism evidence="20 21">
    <name type="scientific">Pseudonocardia bannensis</name>
    <dbReference type="NCBI Taxonomy" id="630973"/>
    <lineage>
        <taxon>Bacteria</taxon>
        <taxon>Bacillati</taxon>
        <taxon>Actinomycetota</taxon>
        <taxon>Actinomycetes</taxon>
        <taxon>Pseudonocardiales</taxon>
        <taxon>Pseudonocardiaceae</taxon>
        <taxon>Pseudonocardia</taxon>
    </lineage>
</organism>
<evidence type="ECO:0000256" key="3">
    <source>
        <dbReference type="ARBA" id="ARBA00011209"/>
    </source>
</evidence>
<dbReference type="InterPro" id="IPR009061">
    <property type="entry name" value="DNA-bd_dom_put_sf"/>
</dbReference>
<dbReference type="GO" id="GO:0000287">
    <property type="term" value="F:magnesium ion binding"/>
    <property type="evidence" value="ECO:0007669"/>
    <property type="project" value="UniProtKB-UniRule"/>
</dbReference>
<evidence type="ECO:0000313" key="21">
    <source>
        <dbReference type="Proteomes" id="UP000586918"/>
    </source>
</evidence>
<dbReference type="InterPro" id="IPR045060">
    <property type="entry name" value="Phe-tRNA-ligase_IIc_bsu"/>
</dbReference>
<proteinExistence type="inferred from homology"/>
<dbReference type="Gene3D" id="3.30.930.10">
    <property type="entry name" value="Bira Bifunctional Protein, Domain 2"/>
    <property type="match status" value="1"/>
</dbReference>
<dbReference type="InterPro" id="IPR004532">
    <property type="entry name" value="Phe-tRNA-ligase_IIc_bsu_bact"/>
</dbReference>
<dbReference type="Gene3D" id="3.30.56.10">
    <property type="match status" value="2"/>
</dbReference>
<dbReference type="InterPro" id="IPR020825">
    <property type="entry name" value="Phe-tRNA_synthase-like_B3/B4"/>
</dbReference>
<comment type="similarity">
    <text evidence="2 15">Belongs to the phenylalanyl-tRNA synthetase beta subunit family. Type 1 subfamily.</text>
</comment>
<dbReference type="AlphaFoldDB" id="A0A848DJE8"/>
<keyword evidence="7 15" id="KW-0479">Metal-binding</keyword>
<evidence type="ECO:0000256" key="9">
    <source>
        <dbReference type="ARBA" id="ARBA00022840"/>
    </source>
</evidence>
<dbReference type="Pfam" id="PF17759">
    <property type="entry name" value="tRNA_synthFbeta"/>
    <property type="match status" value="1"/>
</dbReference>
<reference evidence="20 21" key="1">
    <citation type="submission" date="2020-04" db="EMBL/GenBank/DDBJ databases">
        <authorList>
            <person name="Klaysubun C."/>
            <person name="Duangmal K."/>
            <person name="Lipun K."/>
        </authorList>
    </citation>
    <scope>NUCLEOTIDE SEQUENCE [LARGE SCALE GENOMIC DNA]</scope>
    <source>
        <strain evidence="20 21">DSM 45300</strain>
    </source>
</reference>
<dbReference type="PROSITE" id="PS51447">
    <property type="entry name" value="FDX_ACB"/>
    <property type="match status" value="1"/>
</dbReference>
<dbReference type="SMART" id="SM00874">
    <property type="entry name" value="B5"/>
    <property type="match status" value="1"/>
</dbReference>
<dbReference type="InterPro" id="IPR041616">
    <property type="entry name" value="PheRS_beta_core"/>
</dbReference>
<keyword evidence="5 16" id="KW-0820">tRNA-binding</keyword>
<evidence type="ECO:0000256" key="2">
    <source>
        <dbReference type="ARBA" id="ARBA00008653"/>
    </source>
</evidence>
<dbReference type="InterPro" id="IPR005146">
    <property type="entry name" value="B3/B4_tRNA-bd"/>
</dbReference>
<keyword evidence="13 15" id="KW-0030">Aminoacyl-tRNA synthetase</keyword>
<dbReference type="Gene3D" id="2.40.50.140">
    <property type="entry name" value="Nucleic acid-binding proteins"/>
    <property type="match status" value="1"/>
</dbReference>
<dbReference type="GO" id="GO:0004826">
    <property type="term" value="F:phenylalanine-tRNA ligase activity"/>
    <property type="evidence" value="ECO:0007669"/>
    <property type="project" value="UniProtKB-UniRule"/>
</dbReference>
<dbReference type="CDD" id="cd02796">
    <property type="entry name" value="tRNA_bind_bactPheRS"/>
    <property type="match status" value="1"/>
</dbReference>
<dbReference type="InterPro" id="IPR033714">
    <property type="entry name" value="tRNA_bind_bactPheRS"/>
</dbReference>
<dbReference type="GO" id="GO:0000049">
    <property type="term" value="F:tRNA binding"/>
    <property type="evidence" value="ECO:0007669"/>
    <property type="project" value="UniProtKB-UniRule"/>
</dbReference>
<dbReference type="RefSeq" id="WP_169413311.1">
    <property type="nucleotide sequence ID" value="NZ_JAAXKZ010000043.1"/>
</dbReference>
<comment type="caution">
    <text evidence="20">The sequence shown here is derived from an EMBL/GenBank/DDBJ whole genome shotgun (WGS) entry which is preliminary data.</text>
</comment>
<dbReference type="SUPFAM" id="SSF54991">
    <property type="entry name" value="Anticodon-binding domain of PheRS"/>
    <property type="match status" value="1"/>
</dbReference>
<evidence type="ECO:0000256" key="4">
    <source>
        <dbReference type="ARBA" id="ARBA00022490"/>
    </source>
</evidence>
<dbReference type="FunFam" id="3.30.930.10:FF:000130">
    <property type="entry name" value="Phenylalanine--tRNA ligase beta subunit"/>
    <property type="match status" value="1"/>
</dbReference>
<comment type="cofactor">
    <cofactor evidence="15">
        <name>Mg(2+)</name>
        <dbReference type="ChEBI" id="CHEBI:18420"/>
    </cofactor>
    <text evidence="15">Binds 2 magnesium ions per tetramer.</text>
</comment>
<name>A0A848DJE8_9PSEU</name>
<gene>
    <name evidence="15" type="primary">pheT</name>
    <name evidence="20" type="ORF">HF519_13680</name>
</gene>
<dbReference type="SUPFAM" id="SSF56037">
    <property type="entry name" value="PheT/TilS domain"/>
    <property type="match status" value="1"/>
</dbReference>
<dbReference type="SUPFAM" id="SSF55681">
    <property type="entry name" value="Class II aaRS and biotin synthetases"/>
    <property type="match status" value="1"/>
</dbReference>
<dbReference type="EMBL" id="JAAXKZ010000043">
    <property type="protein sequence ID" value="NMH92601.1"/>
    <property type="molecule type" value="Genomic_DNA"/>
</dbReference>
<evidence type="ECO:0000256" key="11">
    <source>
        <dbReference type="ARBA" id="ARBA00022884"/>
    </source>
</evidence>
<evidence type="ECO:0000256" key="12">
    <source>
        <dbReference type="ARBA" id="ARBA00022917"/>
    </source>
</evidence>
<dbReference type="PROSITE" id="PS51483">
    <property type="entry name" value="B5"/>
    <property type="match status" value="1"/>
</dbReference>
<dbReference type="Pfam" id="PF03483">
    <property type="entry name" value="B3_4"/>
    <property type="match status" value="1"/>
</dbReference>
<dbReference type="EC" id="6.1.1.20" evidence="15"/>
<feature type="binding site" evidence="15">
    <location>
        <position position="482"/>
    </location>
    <ligand>
        <name>Mg(2+)</name>
        <dbReference type="ChEBI" id="CHEBI:18420"/>
        <note>shared with alpha subunit</note>
    </ligand>
</feature>
<dbReference type="NCBIfam" id="TIGR00472">
    <property type="entry name" value="pheT_bact"/>
    <property type="match status" value="1"/>
</dbReference>
<evidence type="ECO:0000256" key="14">
    <source>
        <dbReference type="ARBA" id="ARBA00049255"/>
    </source>
</evidence>
<dbReference type="InterPro" id="IPR012340">
    <property type="entry name" value="NA-bd_OB-fold"/>
</dbReference>
<feature type="domain" description="TRNA-binding" evidence="17">
    <location>
        <begin position="45"/>
        <end position="161"/>
    </location>
</feature>
<keyword evidence="21" id="KW-1185">Reference proteome</keyword>
<keyword evidence="11 16" id="KW-0694">RNA-binding</keyword>
<dbReference type="InterPro" id="IPR045864">
    <property type="entry name" value="aa-tRNA-synth_II/BPL/LPL"/>
</dbReference>
<keyword evidence="12 15" id="KW-0648">Protein biosynthesis</keyword>
<keyword evidence="8 15" id="KW-0547">Nucleotide-binding</keyword>
<feature type="binding site" evidence="15">
    <location>
        <position position="476"/>
    </location>
    <ligand>
        <name>Mg(2+)</name>
        <dbReference type="ChEBI" id="CHEBI:18420"/>
        <note>shared with alpha subunit</note>
    </ligand>
</feature>
<dbReference type="GO" id="GO:0005524">
    <property type="term" value="F:ATP binding"/>
    <property type="evidence" value="ECO:0007669"/>
    <property type="project" value="UniProtKB-UniRule"/>
</dbReference>
<dbReference type="GO" id="GO:0009328">
    <property type="term" value="C:phenylalanine-tRNA ligase complex"/>
    <property type="evidence" value="ECO:0007669"/>
    <property type="project" value="TreeGrafter"/>
</dbReference>
<dbReference type="Pfam" id="PF01588">
    <property type="entry name" value="tRNA_bind"/>
    <property type="match status" value="1"/>
</dbReference>
<evidence type="ECO:0000256" key="5">
    <source>
        <dbReference type="ARBA" id="ARBA00022555"/>
    </source>
</evidence>
<protein>
    <recommendedName>
        <fullName evidence="15">Phenylalanine--tRNA ligase beta subunit</fullName>
        <ecNumber evidence="15">6.1.1.20</ecNumber>
    </recommendedName>
    <alternativeName>
        <fullName evidence="15">Phenylalanyl-tRNA synthetase beta subunit</fullName>
        <shortName evidence="15">PheRS</shortName>
    </alternativeName>
</protein>
<dbReference type="Pfam" id="PF03484">
    <property type="entry name" value="B5"/>
    <property type="match status" value="1"/>
</dbReference>
<evidence type="ECO:0000256" key="7">
    <source>
        <dbReference type="ARBA" id="ARBA00022723"/>
    </source>
</evidence>
<comment type="subunit">
    <text evidence="3 15">Tetramer of two alpha and two beta subunits.</text>
</comment>
<dbReference type="InterPro" id="IPR005121">
    <property type="entry name" value="Fdx_antiC-bd"/>
</dbReference>
<comment type="catalytic activity">
    <reaction evidence="14 15">
        <text>tRNA(Phe) + L-phenylalanine + ATP = L-phenylalanyl-tRNA(Phe) + AMP + diphosphate + H(+)</text>
        <dbReference type="Rhea" id="RHEA:19413"/>
        <dbReference type="Rhea" id="RHEA-COMP:9668"/>
        <dbReference type="Rhea" id="RHEA-COMP:9699"/>
        <dbReference type="ChEBI" id="CHEBI:15378"/>
        <dbReference type="ChEBI" id="CHEBI:30616"/>
        <dbReference type="ChEBI" id="CHEBI:33019"/>
        <dbReference type="ChEBI" id="CHEBI:58095"/>
        <dbReference type="ChEBI" id="CHEBI:78442"/>
        <dbReference type="ChEBI" id="CHEBI:78531"/>
        <dbReference type="ChEBI" id="CHEBI:456215"/>
        <dbReference type="EC" id="6.1.1.20"/>
    </reaction>
</comment>
<dbReference type="InterPro" id="IPR036690">
    <property type="entry name" value="Fdx_antiC-bd_sf"/>
</dbReference>
<keyword evidence="4 15" id="KW-0963">Cytoplasm</keyword>
<feature type="domain" description="B5" evidence="19">
    <location>
        <begin position="418"/>
        <end position="498"/>
    </location>
</feature>
<evidence type="ECO:0000259" key="18">
    <source>
        <dbReference type="PROSITE" id="PS51447"/>
    </source>
</evidence>
<keyword evidence="9 15" id="KW-0067">ATP-binding</keyword>
<dbReference type="InterPro" id="IPR005147">
    <property type="entry name" value="tRNA_synthase_B5-dom"/>
</dbReference>
<keyword evidence="10 15" id="KW-0460">Magnesium</keyword>
<dbReference type="HAMAP" id="MF_00283">
    <property type="entry name" value="Phe_tRNA_synth_beta1"/>
    <property type="match status" value="1"/>
</dbReference>
<evidence type="ECO:0000256" key="1">
    <source>
        <dbReference type="ARBA" id="ARBA00004496"/>
    </source>
</evidence>
<feature type="binding site" evidence="15">
    <location>
        <position position="485"/>
    </location>
    <ligand>
        <name>Mg(2+)</name>
        <dbReference type="ChEBI" id="CHEBI:18420"/>
        <note>shared with alpha subunit</note>
    </ligand>
</feature>
<dbReference type="SUPFAM" id="SSF46955">
    <property type="entry name" value="Putative DNA-binding domain"/>
    <property type="match status" value="1"/>
</dbReference>
<dbReference type="PROSITE" id="PS50886">
    <property type="entry name" value="TRBD"/>
    <property type="match status" value="1"/>
</dbReference>
<evidence type="ECO:0000259" key="17">
    <source>
        <dbReference type="PROSITE" id="PS50886"/>
    </source>
</evidence>
<evidence type="ECO:0000256" key="8">
    <source>
        <dbReference type="ARBA" id="ARBA00022741"/>
    </source>
</evidence>
<dbReference type="FunFam" id="3.50.40.10:FF:000001">
    <property type="entry name" value="Phenylalanine--tRNA ligase beta subunit"/>
    <property type="match status" value="1"/>
</dbReference>